<keyword evidence="7" id="KW-1185">Reference proteome</keyword>
<dbReference type="Proteomes" id="UP000193067">
    <property type="component" value="Unassembled WGS sequence"/>
</dbReference>
<dbReference type="PANTHER" id="PTHR10272">
    <property type="entry name" value="PLATELET-ACTIVATING FACTOR ACETYLHYDROLASE"/>
    <property type="match status" value="1"/>
</dbReference>
<feature type="region of interest" description="Disordered" evidence="5">
    <location>
        <begin position="1"/>
        <end position="56"/>
    </location>
</feature>
<dbReference type="GO" id="GO:0003847">
    <property type="term" value="F:1-alkyl-2-acetylglycerophosphocholine esterase activity"/>
    <property type="evidence" value="ECO:0007669"/>
    <property type="project" value="UniProtKB-EC"/>
</dbReference>
<evidence type="ECO:0000256" key="4">
    <source>
        <dbReference type="ARBA" id="ARBA00023098"/>
    </source>
</evidence>
<dbReference type="GO" id="GO:0016042">
    <property type="term" value="P:lipid catabolic process"/>
    <property type="evidence" value="ECO:0007669"/>
    <property type="project" value="UniProtKB-KW"/>
</dbReference>
<protein>
    <recommendedName>
        <fullName evidence="1">1-alkyl-2-acetylglycerophosphocholine esterase</fullName>
        <ecNumber evidence="1">3.1.1.47</ecNumber>
    </recommendedName>
</protein>
<dbReference type="InterPro" id="IPR029058">
    <property type="entry name" value="AB_hydrolase_fold"/>
</dbReference>
<feature type="compositionally biased region" description="Basic residues" evidence="5">
    <location>
        <begin position="493"/>
        <end position="504"/>
    </location>
</feature>
<name>A0A1Y2ILW4_TRAC3</name>
<dbReference type="PANTHER" id="PTHR10272:SF0">
    <property type="entry name" value="PLATELET-ACTIVATING FACTOR ACETYLHYDROLASE"/>
    <property type="match status" value="1"/>
</dbReference>
<feature type="compositionally biased region" description="Low complexity" evidence="5">
    <location>
        <begin position="1"/>
        <end position="20"/>
    </location>
</feature>
<dbReference type="Gene3D" id="3.40.50.1820">
    <property type="entry name" value="alpha/beta hydrolase"/>
    <property type="match status" value="1"/>
</dbReference>
<evidence type="ECO:0000256" key="5">
    <source>
        <dbReference type="SAM" id="MobiDB-lite"/>
    </source>
</evidence>
<keyword evidence="2 6" id="KW-0378">Hydrolase</keyword>
<gene>
    <name evidence="6" type="ORF">PYCCODRAFT_1368016</name>
</gene>
<proteinExistence type="predicted"/>
<dbReference type="EC" id="3.1.1.47" evidence="1"/>
<sequence>MVARPTPSASSSSPNLLLLPQQTRKGLLPEPNPRAASLVNLPSTAEEDEEIEKSPKLQEISKHSPFGALLSRALPKYTGPFAVGVRDLEVPIPRQSFGTFRHKHMPHVDAGIVVDTVLFTLFYPCEPQDNPKYVAWFPKLSQTIDGFLKMARRTPNVWYRMLAYPTAAAIIHGTTFPAIKGAPMAVPPSTSMPSSFHENGKWPLMVFSHGVGCSRLMYSAFCGEMASRGFVVAAIEHRDGTSPSSTIVAANGATTTLDWIQWSDLDWPELPEQPTDDSVLRREQVKCRVAEIEAVIETMQNISKGFEPDDLLETKDKTDWAAWRNIDASSPVLAGHSLGGSAMLAASAKKSYDYRAVLAFDPALQRLMPWASSLPHPILVINSEEVMRTEFLEVFDQFVPTANAGLNVYVIGGTTHPSFSDVFLILPDAINKLTGLHCGAQTVIERIVRATEEYLSGRGGSRGYVRYDDVYGDDEDPDESVNEAEAEKPAASKGKKRRFWRHRKSNAEEGGKLPYKSMCRPGELAIYRF</sequence>
<evidence type="ECO:0000256" key="3">
    <source>
        <dbReference type="ARBA" id="ARBA00022963"/>
    </source>
</evidence>
<organism evidence="6 7">
    <name type="scientific">Trametes coccinea (strain BRFM310)</name>
    <name type="common">Pycnoporus coccineus</name>
    <dbReference type="NCBI Taxonomy" id="1353009"/>
    <lineage>
        <taxon>Eukaryota</taxon>
        <taxon>Fungi</taxon>
        <taxon>Dikarya</taxon>
        <taxon>Basidiomycota</taxon>
        <taxon>Agaricomycotina</taxon>
        <taxon>Agaricomycetes</taxon>
        <taxon>Polyporales</taxon>
        <taxon>Polyporaceae</taxon>
        <taxon>Trametes</taxon>
    </lineage>
</organism>
<dbReference type="AlphaFoldDB" id="A0A1Y2ILW4"/>
<dbReference type="EMBL" id="KZ084107">
    <property type="protein sequence ID" value="OSD02126.1"/>
    <property type="molecule type" value="Genomic_DNA"/>
</dbReference>
<feature type="region of interest" description="Disordered" evidence="5">
    <location>
        <begin position="474"/>
        <end position="517"/>
    </location>
</feature>
<dbReference type="OrthoDB" id="2363873at2759"/>
<evidence type="ECO:0000313" key="6">
    <source>
        <dbReference type="EMBL" id="OSD02126.1"/>
    </source>
</evidence>
<feature type="compositionally biased region" description="Acidic residues" evidence="5">
    <location>
        <begin position="474"/>
        <end position="484"/>
    </location>
</feature>
<reference evidence="6 7" key="1">
    <citation type="journal article" date="2015" name="Biotechnol. Biofuels">
        <title>Enhanced degradation of softwood versus hardwood by the white-rot fungus Pycnoporus coccineus.</title>
        <authorList>
            <person name="Couturier M."/>
            <person name="Navarro D."/>
            <person name="Chevret D."/>
            <person name="Henrissat B."/>
            <person name="Piumi F."/>
            <person name="Ruiz-Duenas F.J."/>
            <person name="Martinez A.T."/>
            <person name="Grigoriev I.V."/>
            <person name="Riley R."/>
            <person name="Lipzen A."/>
            <person name="Berrin J.G."/>
            <person name="Master E.R."/>
            <person name="Rosso M.N."/>
        </authorList>
    </citation>
    <scope>NUCLEOTIDE SEQUENCE [LARGE SCALE GENOMIC DNA]</scope>
    <source>
        <strain evidence="6 7">BRFM310</strain>
    </source>
</reference>
<evidence type="ECO:0000256" key="2">
    <source>
        <dbReference type="ARBA" id="ARBA00022801"/>
    </source>
</evidence>
<evidence type="ECO:0000256" key="1">
    <source>
        <dbReference type="ARBA" id="ARBA00013201"/>
    </source>
</evidence>
<keyword evidence="3" id="KW-0442">Lipid degradation</keyword>
<accession>A0A1Y2ILW4</accession>
<dbReference type="Pfam" id="PF03403">
    <property type="entry name" value="PAF-AH_p_II"/>
    <property type="match status" value="1"/>
</dbReference>
<evidence type="ECO:0000313" key="7">
    <source>
        <dbReference type="Proteomes" id="UP000193067"/>
    </source>
</evidence>
<dbReference type="STRING" id="1353009.A0A1Y2ILW4"/>
<dbReference type="SUPFAM" id="SSF53474">
    <property type="entry name" value="alpha/beta-Hydrolases"/>
    <property type="match status" value="1"/>
</dbReference>
<keyword evidence="4" id="KW-0443">Lipid metabolism</keyword>